<proteinExistence type="predicted"/>
<evidence type="ECO:0000256" key="2">
    <source>
        <dbReference type="SAM" id="Phobius"/>
    </source>
</evidence>
<keyword evidence="2" id="KW-0812">Transmembrane</keyword>
<feature type="region of interest" description="Disordered" evidence="1">
    <location>
        <begin position="1"/>
        <end position="30"/>
    </location>
</feature>
<evidence type="ECO:0000256" key="1">
    <source>
        <dbReference type="SAM" id="MobiDB-lite"/>
    </source>
</evidence>
<keyword evidence="2" id="KW-0472">Membrane</keyword>
<organism evidence="3">
    <name type="scientific">marine metagenome</name>
    <dbReference type="NCBI Taxonomy" id="408172"/>
    <lineage>
        <taxon>unclassified sequences</taxon>
        <taxon>metagenomes</taxon>
        <taxon>ecological metagenomes</taxon>
    </lineage>
</organism>
<dbReference type="EMBL" id="UINC01185369">
    <property type="protein sequence ID" value="SVD97036.1"/>
    <property type="molecule type" value="Genomic_DNA"/>
</dbReference>
<dbReference type="AlphaFoldDB" id="A0A382ZN67"/>
<feature type="transmembrane region" description="Helical" evidence="2">
    <location>
        <begin position="36"/>
        <end position="56"/>
    </location>
</feature>
<protein>
    <recommendedName>
        <fullName evidence="4">DUF3311 domain-containing protein</fullName>
    </recommendedName>
</protein>
<gene>
    <name evidence="3" type="ORF">METZ01_LOCUS449890</name>
</gene>
<feature type="transmembrane region" description="Helical" evidence="2">
    <location>
        <begin position="68"/>
        <end position="90"/>
    </location>
</feature>
<evidence type="ECO:0008006" key="4">
    <source>
        <dbReference type="Google" id="ProtNLM"/>
    </source>
</evidence>
<sequence>MRDICVDGGAAAGKGHMAETKGIRDGQDGRRTATPAFVGFVIAITLVMIFPIYGLGNRVEPFVLGMPFSMVWVVFWIVVEFFGVIAFYLYEHGGERK</sequence>
<name>A0A382ZN67_9ZZZZ</name>
<keyword evidence="2" id="KW-1133">Transmembrane helix</keyword>
<accession>A0A382ZN67</accession>
<reference evidence="3" key="1">
    <citation type="submission" date="2018-05" db="EMBL/GenBank/DDBJ databases">
        <authorList>
            <person name="Lanie J.A."/>
            <person name="Ng W.-L."/>
            <person name="Kazmierczak K.M."/>
            <person name="Andrzejewski T.M."/>
            <person name="Davidsen T.M."/>
            <person name="Wayne K.J."/>
            <person name="Tettelin H."/>
            <person name="Glass J.I."/>
            <person name="Rusch D."/>
            <person name="Podicherti R."/>
            <person name="Tsui H.-C.T."/>
            <person name="Winkler M.E."/>
        </authorList>
    </citation>
    <scope>NUCLEOTIDE SEQUENCE</scope>
</reference>
<feature type="compositionally biased region" description="Basic and acidic residues" evidence="1">
    <location>
        <begin position="16"/>
        <end position="30"/>
    </location>
</feature>
<evidence type="ECO:0000313" key="3">
    <source>
        <dbReference type="EMBL" id="SVD97036.1"/>
    </source>
</evidence>